<dbReference type="Pfam" id="PF03626">
    <property type="entry name" value="COX4_pro"/>
    <property type="match status" value="1"/>
</dbReference>
<reference evidence="7" key="2">
    <citation type="submission" date="2023-01" db="EMBL/GenBank/DDBJ databases">
        <title>Draft genome sequence of Litoribrevibacter albus strain NBRC 110071.</title>
        <authorList>
            <person name="Sun Q."/>
            <person name="Mori K."/>
        </authorList>
    </citation>
    <scope>NUCLEOTIDE SEQUENCE</scope>
    <source>
        <strain evidence="7">NBRC 110071</strain>
    </source>
</reference>
<protein>
    <recommendedName>
        <fullName evidence="9">Cytochrome C oxidase subunit IV</fullName>
    </recommendedName>
</protein>
<evidence type="ECO:0000313" key="7">
    <source>
        <dbReference type="EMBL" id="GLQ31084.1"/>
    </source>
</evidence>
<keyword evidence="5 6" id="KW-0472">Membrane</keyword>
<evidence type="ECO:0008006" key="9">
    <source>
        <dbReference type="Google" id="ProtNLM"/>
    </source>
</evidence>
<comment type="caution">
    <text evidence="7">The sequence shown here is derived from an EMBL/GenBank/DDBJ whole genome shotgun (WGS) entry which is preliminary data.</text>
</comment>
<accession>A0AA37SA87</accession>
<sequence>MADLSDRNTEQSVISVKKVTWVWFFLVLATLLAAVIGSAGHAGMLGAVVTLGLLIAKSQLVVDHFMELRHVDWHWRLLLSAYSVVIGGLVLLAYWMSISA</sequence>
<evidence type="ECO:0000256" key="4">
    <source>
        <dbReference type="ARBA" id="ARBA00022989"/>
    </source>
</evidence>
<keyword evidence="3 6" id="KW-0812">Transmembrane</keyword>
<evidence type="ECO:0000313" key="8">
    <source>
        <dbReference type="Proteomes" id="UP001161389"/>
    </source>
</evidence>
<reference evidence="7" key="1">
    <citation type="journal article" date="2014" name="Int. J. Syst. Evol. Microbiol.">
        <title>Complete genome sequence of Corynebacterium casei LMG S-19264T (=DSM 44701T), isolated from a smear-ripened cheese.</title>
        <authorList>
            <consortium name="US DOE Joint Genome Institute (JGI-PGF)"/>
            <person name="Walter F."/>
            <person name="Albersmeier A."/>
            <person name="Kalinowski J."/>
            <person name="Ruckert C."/>
        </authorList>
    </citation>
    <scope>NUCLEOTIDE SEQUENCE</scope>
    <source>
        <strain evidence="7">NBRC 110071</strain>
    </source>
</reference>
<name>A0AA37SA87_9GAMM</name>
<evidence type="ECO:0000256" key="3">
    <source>
        <dbReference type="ARBA" id="ARBA00022692"/>
    </source>
</evidence>
<evidence type="ECO:0000256" key="5">
    <source>
        <dbReference type="ARBA" id="ARBA00023136"/>
    </source>
</evidence>
<feature type="transmembrane region" description="Helical" evidence="6">
    <location>
        <begin position="23"/>
        <end position="56"/>
    </location>
</feature>
<dbReference type="EMBL" id="BSNM01000011">
    <property type="protein sequence ID" value="GLQ31084.1"/>
    <property type="molecule type" value="Genomic_DNA"/>
</dbReference>
<proteinExistence type="predicted"/>
<dbReference type="GO" id="GO:0005886">
    <property type="term" value="C:plasma membrane"/>
    <property type="evidence" value="ECO:0007669"/>
    <property type="project" value="UniProtKB-SubCell"/>
</dbReference>
<evidence type="ECO:0000256" key="1">
    <source>
        <dbReference type="ARBA" id="ARBA00004651"/>
    </source>
</evidence>
<keyword evidence="4 6" id="KW-1133">Transmembrane helix</keyword>
<dbReference type="RefSeq" id="WP_284380569.1">
    <property type="nucleotide sequence ID" value="NZ_BSNM01000011.1"/>
</dbReference>
<comment type="subcellular location">
    <subcellularLocation>
        <location evidence="1">Cell membrane</location>
        <topology evidence="1">Multi-pass membrane protein</topology>
    </subcellularLocation>
</comment>
<gene>
    <name evidence="7" type="ORF">GCM10007876_15630</name>
</gene>
<feature type="transmembrane region" description="Helical" evidence="6">
    <location>
        <begin position="77"/>
        <end position="96"/>
    </location>
</feature>
<organism evidence="7 8">
    <name type="scientific">Litoribrevibacter albus</name>
    <dbReference type="NCBI Taxonomy" id="1473156"/>
    <lineage>
        <taxon>Bacteria</taxon>
        <taxon>Pseudomonadati</taxon>
        <taxon>Pseudomonadota</taxon>
        <taxon>Gammaproteobacteria</taxon>
        <taxon>Oceanospirillales</taxon>
        <taxon>Oceanospirillaceae</taxon>
        <taxon>Litoribrevibacter</taxon>
    </lineage>
</organism>
<evidence type="ECO:0000256" key="2">
    <source>
        <dbReference type="ARBA" id="ARBA00022475"/>
    </source>
</evidence>
<keyword evidence="2" id="KW-1003">Cell membrane</keyword>
<evidence type="ECO:0000256" key="6">
    <source>
        <dbReference type="SAM" id="Phobius"/>
    </source>
</evidence>
<dbReference type="AlphaFoldDB" id="A0AA37SA87"/>
<dbReference type="InterPro" id="IPR005171">
    <property type="entry name" value="Cyt_c_oxidase_su4_prok"/>
</dbReference>
<keyword evidence="8" id="KW-1185">Reference proteome</keyword>
<dbReference type="Proteomes" id="UP001161389">
    <property type="component" value="Unassembled WGS sequence"/>
</dbReference>